<accession>A0AAW9QYF4</accession>
<evidence type="ECO:0000256" key="2">
    <source>
        <dbReference type="SAM" id="SignalP"/>
    </source>
</evidence>
<proteinExistence type="predicted"/>
<sequence length="108" mass="11683">MKTLLILGATLLGTTAFIGSAIAQQAPNSNPSGYQTNERSATGSSTLGDFNPLNLIHNANLQRSRGVAEFQEDSNTEINRAAEEFKRQQRERLQNTQTPNPTPATGKP</sequence>
<comment type="caution">
    <text evidence="3">The sequence shown here is derived from an EMBL/GenBank/DDBJ whole genome shotgun (WGS) entry which is preliminary data.</text>
</comment>
<reference evidence="3 4" key="1">
    <citation type="submission" date="2024-01" db="EMBL/GenBank/DDBJ databases">
        <title>Genomic insights into the taxonomy and metabolism of the cyanobacterium Pannus brasiliensis CCIBt3594.</title>
        <authorList>
            <person name="Machado M."/>
            <person name="Botero N.B."/>
            <person name="Andreote A.P.D."/>
            <person name="Feitosa A.M.T."/>
            <person name="Popin R."/>
            <person name="Sivonen K."/>
            <person name="Fiore M.F."/>
        </authorList>
    </citation>
    <scope>NUCLEOTIDE SEQUENCE [LARGE SCALE GENOMIC DNA]</scope>
    <source>
        <strain evidence="3 4">CCIBt3594</strain>
    </source>
</reference>
<feature type="region of interest" description="Disordered" evidence="1">
    <location>
        <begin position="25"/>
        <end position="49"/>
    </location>
</feature>
<dbReference type="RefSeq" id="WP_332866070.1">
    <property type="nucleotide sequence ID" value="NZ_JBAFSM010000031.1"/>
</dbReference>
<protein>
    <submittedName>
        <fullName evidence="3">Uncharacterized protein</fullName>
    </submittedName>
</protein>
<feature type="region of interest" description="Disordered" evidence="1">
    <location>
        <begin position="68"/>
        <end position="108"/>
    </location>
</feature>
<evidence type="ECO:0000313" key="3">
    <source>
        <dbReference type="EMBL" id="MEG3438591.1"/>
    </source>
</evidence>
<dbReference type="AlphaFoldDB" id="A0AAW9QYF4"/>
<evidence type="ECO:0000256" key="1">
    <source>
        <dbReference type="SAM" id="MobiDB-lite"/>
    </source>
</evidence>
<dbReference type="EMBL" id="JBAFSM010000031">
    <property type="protein sequence ID" value="MEG3438591.1"/>
    <property type="molecule type" value="Genomic_DNA"/>
</dbReference>
<gene>
    <name evidence="3" type="ORF">V0288_15775</name>
</gene>
<evidence type="ECO:0000313" key="4">
    <source>
        <dbReference type="Proteomes" id="UP001328733"/>
    </source>
</evidence>
<feature type="compositionally biased region" description="Basic and acidic residues" evidence="1">
    <location>
        <begin position="80"/>
        <end position="93"/>
    </location>
</feature>
<keyword evidence="2" id="KW-0732">Signal</keyword>
<feature type="signal peptide" evidence="2">
    <location>
        <begin position="1"/>
        <end position="23"/>
    </location>
</feature>
<feature type="chain" id="PRO_5043813194" evidence="2">
    <location>
        <begin position="24"/>
        <end position="108"/>
    </location>
</feature>
<dbReference type="Proteomes" id="UP001328733">
    <property type="component" value="Unassembled WGS sequence"/>
</dbReference>
<organism evidence="3 4">
    <name type="scientific">Pannus brasiliensis CCIBt3594</name>
    <dbReference type="NCBI Taxonomy" id="1427578"/>
    <lineage>
        <taxon>Bacteria</taxon>
        <taxon>Bacillati</taxon>
        <taxon>Cyanobacteriota</taxon>
        <taxon>Cyanophyceae</taxon>
        <taxon>Oscillatoriophycideae</taxon>
        <taxon>Chroococcales</taxon>
        <taxon>Microcystaceae</taxon>
        <taxon>Pannus</taxon>
    </lineage>
</organism>
<feature type="compositionally biased region" description="Polar residues" evidence="1">
    <location>
        <begin position="25"/>
        <end position="48"/>
    </location>
</feature>
<name>A0AAW9QYF4_9CHRO</name>
<keyword evidence="4" id="KW-1185">Reference proteome</keyword>